<dbReference type="PANTHER" id="PTHR10937">
    <property type="entry name" value="GLUCOSAMINE--FRUCTOSE-6-PHOSPHATE AMINOTRANSFERASE, ISOMERIZING"/>
    <property type="match status" value="1"/>
</dbReference>
<evidence type="ECO:0000256" key="5">
    <source>
        <dbReference type="ARBA" id="ARBA00022679"/>
    </source>
</evidence>
<dbReference type="NCBIfam" id="TIGR01135">
    <property type="entry name" value="glmS"/>
    <property type="match status" value="1"/>
</dbReference>
<dbReference type="InterPro" id="IPR001347">
    <property type="entry name" value="SIS_dom"/>
</dbReference>
<evidence type="ECO:0000313" key="12">
    <source>
        <dbReference type="Proteomes" id="UP001082899"/>
    </source>
</evidence>
<evidence type="ECO:0000256" key="6">
    <source>
        <dbReference type="ARBA" id="ARBA00022737"/>
    </source>
</evidence>
<dbReference type="RefSeq" id="WP_267845345.1">
    <property type="nucleotide sequence ID" value="NZ_JAPMXC010000001.1"/>
</dbReference>
<comment type="function">
    <text evidence="8">Catalyzes the first step in hexosamine metabolism, converting fructose-6P into glucosamine-6P using glutamine as a nitrogen source.</text>
</comment>
<feature type="domain" description="SIS" evidence="10">
    <location>
        <begin position="458"/>
        <end position="599"/>
    </location>
</feature>
<dbReference type="PANTHER" id="PTHR10937:SF0">
    <property type="entry name" value="GLUTAMINE--FRUCTOSE-6-PHOSPHATE TRANSAMINASE (ISOMERIZING)"/>
    <property type="match status" value="1"/>
</dbReference>
<feature type="active site" description="For Fru-6P isomerization activity" evidence="8">
    <location>
        <position position="604"/>
    </location>
</feature>
<dbReference type="NCBIfam" id="NF001484">
    <property type="entry name" value="PRK00331.1"/>
    <property type="match status" value="1"/>
</dbReference>
<comment type="subunit">
    <text evidence="8">Homodimer.</text>
</comment>
<dbReference type="Gene3D" id="3.40.50.10490">
    <property type="entry name" value="Glucose-6-phosphate isomerase like protein, domain 1"/>
    <property type="match status" value="2"/>
</dbReference>
<dbReference type="GO" id="GO:0004360">
    <property type="term" value="F:glutamine-fructose-6-phosphate transaminase (isomerizing) activity"/>
    <property type="evidence" value="ECO:0007669"/>
    <property type="project" value="UniProtKB-EC"/>
</dbReference>
<keyword evidence="12" id="KW-1185">Reference proteome</keyword>
<dbReference type="PROSITE" id="PS51278">
    <property type="entry name" value="GATASE_TYPE_2"/>
    <property type="match status" value="1"/>
</dbReference>
<dbReference type="PROSITE" id="PS51464">
    <property type="entry name" value="SIS"/>
    <property type="match status" value="2"/>
</dbReference>
<gene>
    <name evidence="8 11" type="primary">glmS</name>
    <name evidence="11" type="ORF">OVY01_02315</name>
</gene>
<feature type="active site" description="Nucleophile; for GATase activity" evidence="8">
    <location>
        <position position="2"/>
    </location>
</feature>
<dbReference type="InterPro" id="IPR029055">
    <property type="entry name" value="Ntn_hydrolases_N"/>
</dbReference>
<evidence type="ECO:0000256" key="4">
    <source>
        <dbReference type="ARBA" id="ARBA00022576"/>
    </source>
</evidence>
<dbReference type="CDD" id="cd00714">
    <property type="entry name" value="GFAT"/>
    <property type="match status" value="1"/>
</dbReference>
<dbReference type="Pfam" id="PF01380">
    <property type="entry name" value="SIS"/>
    <property type="match status" value="2"/>
</dbReference>
<dbReference type="SUPFAM" id="SSF56235">
    <property type="entry name" value="N-terminal nucleophile aminohydrolases (Ntn hydrolases)"/>
    <property type="match status" value="1"/>
</dbReference>
<comment type="caution">
    <text evidence="11">The sequence shown here is derived from an EMBL/GenBank/DDBJ whole genome shotgun (WGS) entry which is preliminary data.</text>
</comment>
<sequence length="609" mass="67123">MCGIVGAVAQRDVLPILIDGLRRLEYRGYDSCGVAFHHDRRLLRARCVERVAKLQDDITCLGAPAYAGIAHTRWATHGKPIAENAHPHFSPNADVPRIALSHNGIIENHETLRTMLERYGYVFSSQTDSEVIAHLIDHLYDGDLFEAVREAVGQLEGSYAIAVLCRDEPHRLVGARDGMPLVVGVGEGEHCLASDAIALSNVTDRIVYLENGDVVDVQLYRHWIVDAEGHRVERPVHTVALHGGAADLGPYRYYMQKEIFEQPRAVVDTLQDVTSIMPELFGDNGWRVLNAVDSVLLLACGGSYHAALTAKYWIESLARLPVSVEIASEYRYRDGVPNAKTLVVAVSQSGETADVLGALQVAKRQGMHHTLAICNVPTSALARECSLTFFTRAGVEIGVASTKAFTTQLVALFLLALTLAQCRRRLSEQDEQRHLLALRHLPDAMTRVLALEPQIVAWAEQLTRRQDILFLGRGMHYPIAMEGALKMKEIAYIHAEAYAAGELKHGPLALVSDEMPVVAVAPNDRLLEKLKSNMHEVSARSGKLYVFADIDCRIMSGPAIEVIRLTEHHGLLSPILHTIPMQLLAFHAALARGTDIDKPRNLAKSVTVE</sequence>
<dbReference type="InterPro" id="IPR047084">
    <property type="entry name" value="GFAT_N"/>
</dbReference>
<feature type="domain" description="Glutamine amidotransferase type-2" evidence="9">
    <location>
        <begin position="2"/>
        <end position="220"/>
    </location>
</feature>
<dbReference type="CDD" id="cd05008">
    <property type="entry name" value="SIS_GlmS_GlmD_1"/>
    <property type="match status" value="1"/>
</dbReference>
<evidence type="ECO:0000256" key="3">
    <source>
        <dbReference type="ARBA" id="ARBA00016090"/>
    </source>
</evidence>
<keyword evidence="7" id="KW-0315">Glutamine amidotransferase</keyword>
<proteinExistence type="inferred from homology"/>
<dbReference type="Pfam" id="PF13522">
    <property type="entry name" value="GATase_6"/>
    <property type="match status" value="1"/>
</dbReference>
<name>A0ABT3ZI10_9BURK</name>
<dbReference type="Proteomes" id="UP001082899">
    <property type="component" value="Unassembled WGS sequence"/>
</dbReference>
<feature type="domain" description="SIS" evidence="10">
    <location>
        <begin position="284"/>
        <end position="425"/>
    </location>
</feature>
<evidence type="ECO:0000256" key="8">
    <source>
        <dbReference type="HAMAP-Rule" id="MF_00164"/>
    </source>
</evidence>
<feature type="initiator methionine" description="Removed" evidence="8">
    <location>
        <position position="1"/>
    </location>
</feature>
<dbReference type="InterPro" id="IPR017932">
    <property type="entry name" value="GATase_2_dom"/>
</dbReference>
<keyword evidence="8" id="KW-0963">Cytoplasm</keyword>
<evidence type="ECO:0000259" key="9">
    <source>
        <dbReference type="PROSITE" id="PS51278"/>
    </source>
</evidence>
<dbReference type="Gene3D" id="3.60.20.10">
    <property type="entry name" value="Glutamine Phosphoribosylpyrophosphate, subunit 1, domain 1"/>
    <property type="match status" value="1"/>
</dbReference>
<keyword evidence="4 8" id="KW-0032">Aminotransferase</keyword>
<dbReference type="HAMAP" id="MF_00164">
    <property type="entry name" value="GlmS"/>
    <property type="match status" value="1"/>
</dbReference>
<dbReference type="InterPro" id="IPR046348">
    <property type="entry name" value="SIS_dom_sf"/>
</dbReference>
<evidence type="ECO:0000259" key="10">
    <source>
        <dbReference type="PROSITE" id="PS51464"/>
    </source>
</evidence>
<dbReference type="EMBL" id="JAPMXC010000001">
    <property type="protein sequence ID" value="MCY0386097.1"/>
    <property type="molecule type" value="Genomic_DNA"/>
</dbReference>
<accession>A0ABT3ZI10</accession>
<comment type="subcellular location">
    <subcellularLocation>
        <location evidence="8">Cytoplasm</location>
    </subcellularLocation>
</comment>
<dbReference type="InterPro" id="IPR035490">
    <property type="entry name" value="GlmS/FrlB_SIS"/>
</dbReference>
<comment type="catalytic activity">
    <reaction evidence="1 8">
        <text>D-fructose 6-phosphate + L-glutamine = D-glucosamine 6-phosphate + L-glutamate</text>
        <dbReference type="Rhea" id="RHEA:13237"/>
        <dbReference type="ChEBI" id="CHEBI:29985"/>
        <dbReference type="ChEBI" id="CHEBI:58359"/>
        <dbReference type="ChEBI" id="CHEBI:58725"/>
        <dbReference type="ChEBI" id="CHEBI:61527"/>
        <dbReference type="EC" id="2.6.1.16"/>
    </reaction>
</comment>
<reference evidence="11" key="1">
    <citation type="submission" date="2022-11" db="EMBL/GenBank/DDBJ databases">
        <title>Robbsia betulipollinis sp. nov., isolated from pollen of birch (Betula pendula).</title>
        <authorList>
            <person name="Shi H."/>
            <person name="Ambika Manirajan B."/>
            <person name="Ratering S."/>
            <person name="Geissler-Plaum R."/>
            <person name="Schnell S."/>
        </authorList>
    </citation>
    <scope>NUCLEOTIDE SEQUENCE</scope>
    <source>
        <strain evidence="11">Bb-Pol-6</strain>
    </source>
</reference>
<dbReference type="SUPFAM" id="SSF53697">
    <property type="entry name" value="SIS domain"/>
    <property type="match status" value="1"/>
</dbReference>
<evidence type="ECO:0000313" key="11">
    <source>
        <dbReference type="EMBL" id="MCY0386097.1"/>
    </source>
</evidence>
<dbReference type="EC" id="2.6.1.16" evidence="2 8"/>
<keyword evidence="5 8" id="KW-0808">Transferase</keyword>
<dbReference type="InterPro" id="IPR035466">
    <property type="entry name" value="GlmS/AgaS_SIS"/>
</dbReference>
<evidence type="ECO:0000256" key="2">
    <source>
        <dbReference type="ARBA" id="ARBA00012916"/>
    </source>
</evidence>
<evidence type="ECO:0000256" key="7">
    <source>
        <dbReference type="ARBA" id="ARBA00022962"/>
    </source>
</evidence>
<protein>
    <recommendedName>
        <fullName evidence="3 8">Glutamine--fructose-6-phosphate aminotransferase [isomerizing]</fullName>
        <ecNumber evidence="2 8">2.6.1.16</ecNumber>
    </recommendedName>
    <alternativeName>
        <fullName evidence="8">D-fructose-6-phosphate amidotransferase</fullName>
    </alternativeName>
    <alternativeName>
        <fullName evidence="8">GFAT</fullName>
    </alternativeName>
    <alternativeName>
        <fullName evidence="8">Glucosamine-6-phosphate synthase</fullName>
    </alternativeName>
    <alternativeName>
        <fullName evidence="8">Hexosephosphate aminotransferase</fullName>
    </alternativeName>
    <alternativeName>
        <fullName evidence="8">L-glutamine--D-fructose-6-phosphate amidotransferase</fullName>
    </alternativeName>
</protein>
<dbReference type="InterPro" id="IPR005855">
    <property type="entry name" value="GFAT"/>
</dbReference>
<evidence type="ECO:0000256" key="1">
    <source>
        <dbReference type="ARBA" id="ARBA00001031"/>
    </source>
</evidence>
<organism evidence="11 12">
    <name type="scientific">Robbsia betulipollinis</name>
    <dbReference type="NCBI Taxonomy" id="2981849"/>
    <lineage>
        <taxon>Bacteria</taxon>
        <taxon>Pseudomonadati</taxon>
        <taxon>Pseudomonadota</taxon>
        <taxon>Betaproteobacteria</taxon>
        <taxon>Burkholderiales</taxon>
        <taxon>Burkholderiaceae</taxon>
        <taxon>Robbsia</taxon>
    </lineage>
</organism>
<dbReference type="CDD" id="cd05009">
    <property type="entry name" value="SIS_GlmS_GlmD_2"/>
    <property type="match status" value="1"/>
</dbReference>
<keyword evidence="6" id="KW-0677">Repeat</keyword>